<keyword evidence="7 10" id="KW-1133">Transmembrane helix</keyword>
<feature type="transmembrane region" description="Helical" evidence="10">
    <location>
        <begin position="118"/>
        <end position="138"/>
    </location>
</feature>
<organism evidence="12">
    <name type="scientific">hydrothermal vent metagenome</name>
    <dbReference type="NCBI Taxonomy" id="652676"/>
    <lineage>
        <taxon>unclassified sequences</taxon>
        <taxon>metagenomes</taxon>
        <taxon>ecological metagenomes</taxon>
    </lineage>
</organism>
<keyword evidence="3" id="KW-0813">Transport</keyword>
<keyword evidence="9 10" id="KW-0472">Membrane</keyword>
<sequence length="281" mass="30983">MGAFFSAALILISLGSLVYHGGPNYGIDFKGGTLVHLKFKKVAPIAEVRSAIAELKLGEFSIQGFGEPEELLIRVGQEDNAEGESQAKIVEDKLRDVFGQNFTVERVEMVGPKVGSDLRYKALMALIYSLVGILLYITFRFEFRFGIAAIVALAHDTMITIGAFSILDKEFTLPVIAAILTVIGYSLNDTIVVFDRIRENMRLKRGLKLEDMLNLSINNTLSRTLLTSGTTLIVVLSIFFLGGGVIHDFAFALFVGIFVGTYSSIFVASPVLLLWQNYQQR</sequence>
<gene>
    <name evidence="12" type="ORF">MNBD_NITROSPINAE02-1030</name>
</gene>
<dbReference type="InterPro" id="IPR005665">
    <property type="entry name" value="SecF_bac"/>
</dbReference>
<feature type="transmembrane region" description="Helical" evidence="10">
    <location>
        <begin position="225"/>
        <end position="246"/>
    </location>
</feature>
<accession>A0A3B1BLZ8</accession>
<dbReference type="GO" id="GO:0015450">
    <property type="term" value="F:protein-transporting ATPase activity"/>
    <property type="evidence" value="ECO:0007669"/>
    <property type="project" value="InterPro"/>
</dbReference>
<feature type="transmembrane region" description="Helical" evidence="10">
    <location>
        <begin position="173"/>
        <end position="194"/>
    </location>
</feature>
<evidence type="ECO:0000256" key="7">
    <source>
        <dbReference type="ARBA" id="ARBA00022989"/>
    </source>
</evidence>
<keyword evidence="6" id="KW-0653">Protein transport</keyword>
<evidence type="ECO:0000256" key="4">
    <source>
        <dbReference type="ARBA" id="ARBA00022475"/>
    </source>
</evidence>
<evidence type="ECO:0000256" key="10">
    <source>
        <dbReference type="SAM" id="Phobius"/>
    </source>
</evidence>
<evidence type="ECO:0000256" key="9">
    <source>
        <dbReference type="ARBA" id="ARBA00023136"/>
    </source>
</evidence>
<evidence type="ECO:0000256" key="1">
    <source>
        <dbReference type="ARBA" id="ARBA00004651"/>
    </source>
</evidence>
<evidence type="ECO:0000256" key="8">
    <source>
        <dbReference type="ARBA" id="ARBA00023010"/>
    </source>
</evidence>
<proteinExistence type="inferred from homology"/>
<evidence type="ECO:0000256" key="3">
    <source>
        <dbReference type="ARBA" id="ARBA00022448"/>
    </source>
</evidence>
<feature type="domain" description="Protein export membrane protein SecD/SecF C-terminal" evidence="11">
    <location>
        <begin position="90"/>
        <end position="277"/>
    </location>
</feature>
<dbReference type="InterPro" id="IPR055344">
    <property type="entry name" value="SecD_SecF_C_bact"/>
</dbReference>
<dbReference type="HAMAP" id="MF_01464_B">
    <property type="entry name" value="SecF_B"/>
    <property type="match status" value="1"/>
</dbReference>
<evidence type="ECO:0000256" key="2">
    <source>
        <dbReference type="ARBA" id="ARBA00015792"/>
    </source>
</evidence>
<dbReference type="Pfam" id="PF07549">
    <property type="entry name" value="Sec_GG"/>
    <property type="match status" value="1"/>
</dbReference>
<dbReference type="Gene3D" id="1.20.1640.10">
    <property type="entry name" value="Multidrug efflux transporter AcrB transmembrane domain"/>
    <property type="match status" value="1"/>
</dbReference>
<feature type="transmembrane region" description="Helical" evidence="10">
    <location>
        <begin position="145"/>
        <end position="167"/>
    </location>
</feature>
<evidence type="ECO:0000256" key="6">
    <source>
        <dbReference type="ARBA" id="ARBA00022927"/>
    </source>
</evidence>
<dbReference type="FunFam" id="1.20.1640.10:FF:000024">
    <property type="entry name" value="Multifunctional fusion protein"/>
    <property type="match status" value="1"/>
</dbReference>
<feature type="transmembrane region" description="Helical" evidence="10">
    <location>
        <begin position="252"/>
        <end position="275"/>
    </location>
</feature>
<dbReference type="NCBIfam" id="TIGR00916">
    <property type="entry name" value="2A0604s01"/>
    <property type="match status" value="1"/>
</dbReference>
<dbReference type="Pfam" id="PF02355">
    <property type="entry name" value="SecD_SecF_C"/>
    <property type="match status" value="1"/>
</dbReference>
<dbReference type="NCBIfam" id="TIGR00966">
    <property type="entry name" value="transloc_SecF"/>
    <property type="match status" value="1"/>
</dbReference>
<evidence type="ECO:0000256" key="5">
    <source>
        <dbReference type="ARBA" id="ARBA00022692"/>
    </source>
</evidence>
<protein>
    <recommendedName>
        <fullName evidence="2">Protein translocase subunit SecF</fullName>
    </recommendedName>
</protein>
<keyword evidence="4" id="KW-1003">Cell membrane</keyword>
<name>A0A3B1BLZ8_9ZZZZ</name>
<dbReference type="PRINTS" id="PR01755">
    <property type="entry name" value="SECFTRNLCASE"/>
</dbReference>
<keyword evidence="8" id="KW-0811">Translocation</keyword>
<dbReference type="EMBL" id="UOGE01000037">
    <property type="protein sequence ID" value="VAX18979.1"/>
    <property type="molecule type" value="Genomic_DNA"/>
</dbReference>
<reference evidence="12" key="1">
    <citation type="submission" date="2018-06" db="EMBL/GenBank/DDBJ databases">
        <authorList>
            <person name="Zhirakovskaya E."/>
        </authorList>
    </citation>
    <scope>NUCLEOTIDE SEQUENCE</scope>
</reference>
<dbReference type="AlphaFoldDB" id="A0A3B1BLZ8"/>
<comment type="subcellular location">
    <subcellularLocation>
        <location evidence="1">Cell membrane</location>
        <topology evidence="1">Multi-pass membrane protein</topology>
    </subcellularLocation>
</comment>
<dbReference type="InterPro" id="IPR048634">
    <property type="entry name" value="SecD_SecF_C"/>
</dbReference>
<dbReference type="InterPro" id="IPR022646">
    <property type="entry name" value="SecD/SecF_CS"/>
</dbReference>
<dbReference type="GO" id="GO:0005886">
    <property type="term" value="C:plasma membrane"/>
    <property type="evidence" value="ECO:0007669"/>
    <property type="project" value="UniProtKB-SubCell"/>
</dbReference>
<keyword evidence="5 10" id="KW-0812">Transmembrane</keyword>
<feature type="non-terminal residue" evidence="12">
    <location>
        <position position="281"/>
    </location>
</feature>
<dbReference type="SUPFAM" id="SSF82866">
    <property type="entry name" value="Multidrug efflux transporter AcrB transmembrane domain"/>
    <property type="match status" value="1"/>
</dbReference>
<dbReference type="PANTHER" id="PTHR30081:SF8">
    <property type="entry name" value="PROTEIN TRANSLOCASE SUBUNIT SECF"/>
    <property type="match status" value="1"/>
</dbReference>
<dbReference type="GO" id="GO:0006886">
    <property type="term" value="P:intracellular protein transport"/>
    <property type="evidence" value="ECO:0007669"/>
    <property type="project" value="InterPro"/>
</dbReference>
<dbReference type="PANTHER" id="PTHR30081">
    <property type="entry name" value="PROTEIN-EXPORT MEMBRANE PROTEIN SEC"/>
    <property type="match status" value="1"/>
</dbReference>
<evidence type="ECO:0000259" key="11">
    <source>
        <dbReference type="Pfam" id="PF02355"/>
    </source>
</evidence>
<dbReference type="InterPro" id="IPR022645">
    <property type="entry name" value="SecD/SecF_bac"/>
</dbReference>
<dbReference type="InterPro" id="IPR022813">
    <property type="entry name" value="SecD/SecF_arch_bac"/>
</dbReference>
<evidence type="ECO:0000313" key="12">
    <source>
        <dbReference type="EMBL" id="VAX18979.1"/>
    </source>
</evidence>